<dbReference type="EMBL" id="JAXOVC010000014">
    <property type="protein sequence ID" value="KAK4494166.1"/>
    <property type="molecule type" value="Genomic_DNA"/>
</dbReference>
<gene>
    <name evidence="2" type="ORF">PRZ48_014464</name>
</gene>
<dbReference type="Proteomes" id="UP001305779">
    <property type="component" value="Unassembled WGS sequence"/>
</dbReference>
<name>A0ABR0DYT3_ZASCE</name>
<dbReference type="PANTHER" id="PTHR38791">
    <property type="entry name" value="ZN(II)2CYS6 TRANSCRIPTION FACTOR (EUROFUNG)-RELATED-RELATED"/>
    <property type="match status" value="1"/>
</dbReference>
<accession>A0ABR0DYT3</accession>
<comment type="caution">
    <text evidence="2">The sequence shown here is derived from an EMBL/GenBank/DDBJ whole genome shotgun (WGS) entry which is preliminary data.</text>
</comment>
<feature type="region of interest" description="Disordered" evidence="1">
    <location>
        <begin position="249"/>
        <end position="268"/>
    </location>
</feature>
<proteinExistence type="predicted"/>
<organism evidence="2 3">
    <name type="scientific">Zasmidium cellare</name>
    <name type="common">Wine cellar mold</name>
    <name type="synonym">Racodium cellare</name>
    <dbReference type="NCBI Taxonomy" id="395010"/>
    <lineage>
        <taxon>Eukaryota</taxon>
        <taxon>Fungi</taxon>
        <taxon>Dikarya</taxon>
        <taxon>Ascomycota</taxon>
        <taxon>Pezizomycotina</taxon>
        <taxon>Dothideomycetes</taxon>
        <taxon>Dothideomycetidae</taxon>
        <taxon>Mycosphaerellales</taxon>
        <taxon>Mycosphaerellaceae</taxon>
        <taxon>Zasmidium</taxon>
    </lineage>
</organism>
<dbReference type="InterPro" id="IPR021858">
    <property type="entry name" value="Fun_TF"/>
</dbReference>
<sequence>MSPKKDQGCKSCKRAQIKCHGYRNVPQTMFYHETDEVISKNRNSTTEASQSAERSLTVHDASTLYGASSMGSVIERIHIPPNLADFAFNYFRAYHFLLPDLPTSPNQDMLSDCMKAHGLASCAVTERCSRATLEARRHYLSAIQKVDCALRDSCAASDDSVLLAVMMLGSIEAISDTRPVPLDAWKSHVEGCTAMLKLRGPRQVQTAQGRLLFMQAASSLMSQCLFTSRRMPDVVQTLTDEAAKYMTGTDSSVCEHPKTQHETDSDSEHANLNKATWAMHQALLTLTNFNSDIKRCRVDNPMHMSGQILQQDEQLNAAQQQAALGMGSCTDASTSTPMAYEEAFDQYLAIQTANTMRSCRLLLHVMNQQVLAPDLLTDATREVILQASSSVINDMRSQILESIPYQVTLALNWLDRPNVPSGFPNLRQLLSPPAGVSTAVFVAAEQILTGSCATQPTFFTDQDPPILRISHGYNIIAALLLVGCVSTPGSPERKSTCDMLRLVGESLSVPQAIIFAQRLAQSDGG</sequence>
<feature type="compositionally biased region" description="Basic and acidic residues" evidence="1">
    <location>
        <begin position="253"/>
        <end position="268"/>
    </location>
</feature>
<evidence type="ECO:0000313" key="2">
    <source>
        <dbReference type="EMBL" id="KAK4494166.1"/>
    </source>
</evidence>
<protein>
    <submittedName>
        <fullName evidence="2">Uncharacterized protein</fullName>
    </submittedName>
</protein>
<dbReference type="PANTHER" id="PTHR38791:SF11">
    <property type="entry name" value="ZN(II)2CYS6 TRANSCRIPTION FACTOR (EUROFUNG)"/>
    <property type="match status" value="1"/>
</dbReference>
<evidence type="ECO:0000313" key="3">
    <source>
        <dbReference type="Proteomes" id="UP001305779"/>
    </source>
</evidence>
<dbReference type="InterPro" id="IPR053175">
    <property type="entry name" value="DHMBA_Reg_Transcription_Factor"/>
</dbReference>
<keyword evidence="3" id="KW-1185">Reference proteome</keyword>
<dbReference type="Pfam" id="PF11951">
    <property type="entry name" value="Fungal_trans_2"/>
    <property type="match status" value="1"/>
</dbReference>
<reference evidence="2 3" key="1">
    <citation type="journal article" date="2023" name="G3 (Bethesda)">
        <title>A chromosome-level genome assembly of Zasmidium syzygii isolated from banana leaves.</title>
        <authorList>
            <person name="van Westerhoven A.C."/>
            <person name="Mehrabi R."/>
            <person name="Talebi R."/>
            <person name="Steentjes M.B.F."/>
            <person name="Corcolon B."/>
            <person name="Chong P.A."/>
            <person name="Kema G.H.J."/>
            <person name="Seidl M.F."/>
        </authorList>
    </citation>
    <scope>NUCLEOTIDE SEQUENCE [LARGE SCALE GENOMIC DNA]</scope>
    <source>
        <strain evidence="2 3">P124</strain>
    </source>
</reference>
<evidence type="ECO:0000256" key="1">
    <source>
        <dbReference type="SAM" id="MobiDB-lite"/>
    </source>
</evidence>